<dbReference type="InParanoid" id="K7N0X6"/>
<evidence type="ECO:0000313" key="3">
    <source>
        <dbReference type="Proteomes" id="UP000008827"/>
    </source>
</evidence>
<gene>
    <name evidence="1" type="ORF">GLYMA_20G023700</name>
</gene>
<keyword evidence="3" id="KW-1185">Reference proteome</keyword>
<reference evidence="1 2" key="1">
    <citation type="journal article" date="2010" name="Nature">
        <title>Genome sequence of the palaeopolyploid soybean.</title>
        <authorList>
            <person name="Schmutz J."/>
            <person name="Cannon S.B."/>
            <person name="Schlueter J."/>
            <person name="Ma J."/>
            <person name="Mitros T."/>
            <person name="Nelson W."/>
            <person name="Hyten D.L."/>
            <person name="Song Q."/>
            <person name="Thelen J.J."/>
            <person name="Cheng J."/>
            <person name="Xu D."/>
            <person name="Hellsten U."/>
            <person name="May G.D."/>
            <person name="Yu Y."/>
            <person name="Sakurai T."/>
            <person name="Umezawa T."/>
            <person name="Bhattacharyya M.K."/>
            <person name="Sandhu D."/>
            <person name="Valliyodan B."/>
            <person name="Lindquist E."/>
            <person name="Peto M."/>
            <person name="Grant D."/>
            <person name="Shu S."/>
            <person name="Goodstein D."/>
            <person name="Barry K."/>
            <person name="Futrell-Griggs M."/>
            <person name="Abernathy B."/>
            <person name="Du J."/>
            <person name="Tian Z."/>
            <person name="Zhu L."/>
            <person name="Gill N."/>
            <person name="Joshi T."/>
            <person name="Libault M."/>
            <person name="Sethuraman A."/>
            <person name="Zhang X.-C."/>
            <person name="Shinozaki K."/>
            <person name="Nguyen H.T."/>
            <person name="Wing R.A."/>
            <person name="Cregan P."/>
            <person name="Specht J."/>
            <person name="Grimwood J."/>
            <person name="Rokhsar D."/>
            <person name="Stacey G."/>
            <person name="Shoemaker R.C."/>
            <person name="Jackson S.A."/>
        </authorList>
    </citation>
    <scope>NUCLEOTIDE SEQUENCE</scope>
    <source>
        <strain evidence="2">cv. Williams 82</strain>
        <tissue evidence="1">Callus</tissue>
    </source>
</reference>
<dbReference type="EnsemblPlants" id="KRG89446">
    <property type="protein sequence ID" value="KRG89446"/>
    <property type="gene ID" value="GLYMA_20G023700"/>
</dbReference>
<dbReference type="EMBL" id="CM000853">
    <property type="protein sequence ID" value="KRG89446.1"/>
    <property type="molecule type" value="Genomic_DNA"/>
</dbReference>
<dbReference type="eggNOG" id="KOG0987">
    <property type="taxonomic scope" value="Eukaryota"/>
</dbReference>
<proteinExistence type="predicted"/>
<accession>K7N0X6</accession>
<dbReference type="SMR" id="K7N0X6"/>
<reference evidence="1" key="3">
    <citation type="submission" date="2018-07" db="EMBL/GenBank/DDBJ databases">
        <title>WGS assembly of Glycine max.</title>
        <authorList>
            <person name="Schmutz J."/>
            <person name="Cannon S."/>
            <person name="Schlueter J."/>
            <person name="Ma J."/>
            <person name="Mitros T."/>
            <person name="Nelson W."/>
            <person name="Hyten D."/>
            <person name="Song Q."/>
            <person name="Thelen J."/>
            <person name="Cheng J."/>
            <person name="Xu D."/>
            <person name="Hellsten U."/>
            <person name="May G."/>
            <person name="Yu Y."/>
            <person name="Sakurai T."/>
            <person name="Umezawa T."/>
            <person name="Bhattacharyya M."/>
            <person name="Sandhu D."/>
            <person name="Valliyodan B."/>
            <person name="Lindquist E."/>
            <person name="Peto M."/>
            <person name="Grant D."/>
            <person name="Shu S."/>
            <person name="Goodstein D."/>
            <person name="Barry K."/>
            <person name="Futrell-Griggs M."/>
            <person name="Abernathy B."/>
            <person name="Du J."/>
            <person name="Tian Z."/>
            <person name="Zhu L."/>
            <person name="Gill N."/>
            <person name="Joshi T."/>
            <person name="Libault M."/>
            <person name="Sethuraman A."/>
            <person name="Zhang X."/>
            <person name="Shinozaki K."/>
            <person name="Nguyen H."/>
            <person name="Wing R."/>
            <person name="Cregan P."/>
            <person name="Specht J."/>
            <person name="Grimwood J."/>
            <person name="Rokhsar D."/>
            <person name="Stacey G."/>
            <person name="Shoemaker R."/>
            <person name="Jackson S."/>
        </authorList>
    </citation>
    <scope>NUCLEOTIDE SEQUENCE</scope>
    <source>
        <tissue evidence="1">Callus</tissue>
    </source>
</reference>
<reference evidence="2" key="2">
    <citation type="submission" date="2018-02" db="UniProtKB">
        <authorList>
            <consortium name="EnsemblPlants"/>
        </authorList>
    </citation>
    <scope>IDENTIFICATION</scope>
    <source>
        <strain evidence="2">Williams 82</strain>
    </source>
</reference>
<evidence type="ECO:0000313" key="2">
    <source>
        <dbReference type="EnsemblPlants" id="KRG89446"/>
    </source>
</evidence>
<dbReference type="AlphaFoldDB" id="K7N0X6"/>
<dbReference type="Gramene" id="KRG89446">
    <property type="protein sequence ID" value="KRG89446"/>
    <property type="gene ID" value="GLYMA_20G023700"/>
</dbReference>
<dbReference type="PaxDb" id="3847-GLYMA20G02871.1"/>
<dbReference type="PANTHER" id="PTHR10492">
    <property type="match status" value="1"/>
</dbReference>
<dbReference type="OMA" id="IGRYICA"/>
<evidence type="ECO:0008006" key="4">
    <source>
        <dbReference type="Google" id="ProtNLM"/>
    </source>
</evidence>
<organism evidence="1">
    <name type="scientific">Glycine max</name>
    <name type="common">Soybean</name>
    <name type="synonym">Glycine hispida</name>
    <dbReference type="NCBI Taxonomy" id="3847"/>
    <lineage>
        <taxon>Eukaryota</taxon>
        <taxon>Viridiplantae</taxon>
        <taxon>Streptophyta</taxon>
        <taxon>Embryophyta</taxon>
        <taxon>Tracheophyta</taxon>
        <taxon>Spermatophyta</taxon>
        <taxon>Magnoliopsida</taxon>
        <taxon>eudicotyledons</taxon>
        <taxon>Gunneridae</taxon>
        <taxon>Pentapetalae</taxon>
        <taxon>rosids</taxon>
        <taxon>fabids</taxon>
        <taxon>Fabales</taxon>
        <taxon>Fabaceae</taxon>
        <taxon>Papilionoideae</taxon>
        <taxon>50 kb inversion clade</taxon>
        <taxon>NPAAA clade</taxon>
        <taxon>indigoferoid/millettioid clade</taxon>
        <taxon>Phaseoleae</taxon>
        <taxon>Glycine</taxon>
        <taxon>Glycine subgen. Soja</taxon>
    </lineage>
</organism>
<protein>
    <recommendedName>
        <fullName evidence="4">Helitron helicase-like domain-containing protein</fullName>
    </recommendedName>
</protein>
<sequence length="160" mass="18671">MYIVEFQKRGLPHVHLLLFLHANKYPSPNDIDHIISAEIPSQKDDQELYKLVQNHMVHGPCGILRPTSPCMRNRCNGDGYPAYRRRNTGRTITKNGIIIDNRCIVPYNPKLLKKYQAHINIEWCNQSTSIKYLFKYMNKGYDRVTAIMVHDDNGTIYFSM</sequence>
<dbReference type="Proteomes" id="UP000008827">
    <property type="component" value="Chromosome 20"/>
</dbReference>
<dbReference type="HOGENOM" id="CLU_001324_3_4_1"/>
<dbReference type="PANTHER" id="PTHR10492:SF78">
    <property type="entry name" value="ATP-DEPENDENT DNA HELICASE"/>
    <property type="match status" value="1"/>
</dbReference>
<evidence type="ECO:0000313" key="1">
    <source>
        <dbReference type="EMBL" id="KRG89446.1"/>
    </source>
</evidence>
<name>K7N0X6_SOYBN</name>
<dbReference type="STRING" id="3847.K7N0X6"/>